<protein>
    <submittedName>
        <fullName evidence="1">Uncharacterized protein</fullName>
    </submittedName>
</protein>
<evidence type="ECO:0000313" key="2">
    <source>
        <dbReference type="Proteomes" id="UP000499080"/>
    </source>
</evidence>
<sequence length="123" mass="14083">MRWTGHHIRKPTEGTLVKIFLARPVRKLLQKDLKFNGLTVLIGILIVLDQSIGEMSVKIGQEGINTLTRSGPTLSSHGNYDDDEIHEDRILKKILFWTRRGLNPKIRQNLDVDVIDDCNSRIQ</sequence>
<organism evidence="1 2">
    <name type="scientific">Araneus ventricosus</name>
    <name type="common">Orbweaver spider</name>
    <name type="synonym">Epeira ventricosa</name>
    <dbReference type="NCBI Taxonomy" id="182803"/>
    <lineage>
        <taxon>Eukaryota</taxon>
        <taxon>Metazoa</taxon>
        <taxon>Ecdysozoa</taxon>
        <taxon>Arthropoda</taxon>
        <taxon>Chelicerata</taxon>
        <taxon>Arachnida</taxon>
        <taxon>Araneae</taxon>
        <taxon>Araneomorphae</taxon>
        <taxon>Entelegynae</taxon>
        <taxon>Araneoidea</taxon>
        <taxon>Araneidae</taxon>
        <taxon>Araneus</taxon>
    </lineage>
</organism>
<dbReference type="Proteomes" id="UP000499080">
    <property type="component" value="Unassembled WGS sequence"/>
</dbReference>
<accession>A0A4Y2FDM9</accession>
<comment type="caution">
    <text evidence="1">The sequence shown here is derived from an EMBL/GenBank/DDBJ whole genome shotgun (WGS) entry which is preliminary data.</text>
</comment>
<gene>
    <name evidence="1" type="ORF">AVEN_142399_1</name>
</gene>
<proteinExistence type="predicted"/>
<dbReference type="EMBL" id="BGPR01000897">
    <property type="protein sequence ID" value="GBM39462.1"/>
    <property type="molecule type" value="Genomic_DNA"/>
</dbReference>
<reference evidence="1 2" key="1">
    <citation type="journal article" date="2019" name="Sci. Rep.">
        <title>Orb-weaving spider Araneus ventricosus genome elucidates the spidroin gene catalogue.</title>
        <authorList>
            <person name="Kono N."/>
            <person name="Nakamura H."/>
            <person name="Ohtoshi R."/>
            <person name="Moran D.A.P."/>
            <person name="Shinohara A."/>
            <person name="Yoshida Y."/>
            <person name="Fujiwara M."/>
            <person name="Mori M."/>
            <person name="Tomita M."/>
            <person name="Arakawa K."/>
        </authorList>
    </citation>
    <scope>NUCLEOTIDE SEQUENCE [LARGE SCALE GENOMIC DNA]</scope>
</reference>
<dbReference type="AlphaFoldDB" id="A0A4Y2FDM9"/>
<evidence type="ECO:0000313" key="1">
    <source>
        <dbReference type="EMBL" id="GBM39462.1"/>
    </source>
</evidence>
<name>A0A4Y2FDM9_ARAVE</name>
<keyword evidence="2" id="KW-1185">Reference proteome</keyword>